<dbReference type="OrthoDB" id="1429999at2"/>
<name>A0A239GQU5_EKHLU</name>
<dbReference type="EMBL" id="FZPD01000002">
    <property type="protein sequence ID" value="SNS71148.1"/>
    <property type="molecule type" value="Genomic_DNA"/>
</dbReference>
<gene>
    <name evidence="1" type="ORF">SAMN05421640_0952</name>
</gene>
<proteinExistence type="predicted"/>
<sequence>MIPEFEPLREDEIEVMLKAPVYVTILIAGADGKIDKSERREAIDVARTKQSRAREQLSEYYKLVGEKFEDNFNKLIDELPSGNDARTSAITTELRKLNFILPKVDRNFAVKFHASLKDLAKKIAEASGGVLGYLSISYEESRLMDLKMIKEIE</sequence>
<accession>A0A239GQU5</accession>
<dbReference type="Proteomes" id="UP000198393">
    <property type="component" value="Unassembled WGS sequence"/>
</dbReference>
<evidence type="ECO:0000313" key="1">
    <source>
        <dbReference type="EMBL" id="SNS71148.1"/>
    </source>
</evidence>
<evidence type="ECO:0008006" key="3">
    <source>
        <dbReference type="Google" id="ProtNLM"/>
    </source>
</evidence>
<protein>
    <recommendedName>
        <fullName evidence="3">Tellurite resistance protein TerB</fullName>
    </recommendedName>
</protein>
<reference evidence="1 2" key="1">
    <citation type="submission" date="2017-06" db="EMBL/GenBank/DDBJ databases">
        <authorList>
            <person name="Kim H.J."/>
            <person name="Triplett B.A."/>
        </authorList>
    </citation>
    <scope>NUCLEOTIDE SEQUENCE [LARGE SCALE GENOMIC DNA]</scope>
    <source>
        <strain evidence="1 2">DSM 19307</strain>
    </source>
</reference>
<evidence type="ECO:0000313" key="2">
    <source>
        <dbReference type="Proteomes" id="UP000198393"/>
    </source>
</evidence>
<dbReference type="AlphaFoldDB" id="A0A239GQU5"/>
<organism evidence="1 2">
    <name type="scientific">Ekhidna lutea</name>
    <dbReference type="NCBI Taxonomy" id="447679"/>
    <lineage>
        <taxon>Bacteria</taxon>
        <taxon>Pseudomonadati</taxon>
        <taxon>Bacteroidota</taxon>
        <taxon>Cytophagia</taxon>
        <taxon>Cytophagales</taxon>
        <taxon>Reichenbachiellaceae</taxon>
        <taxon>Ekhidna</taxon>
    </lineage>
</organism>
<dbReference type="RefSeq" id="WP_089355724.1">
    <property type="nucleotide sequence ID" value="NZ_FZPD01000002.1"/>
</dbReference>
<keyword evidence="2" id="KW-1185">Reference proteome</keyword>